<organism evidence="3">
    <name type="scientific">Zea mays</name>
    <name type="common">Maize</name>
    <dbReference type="NCBI Taxonomy" id="4577"/>
    <lineage>
        <taxon>Eukaryota</taxon>
        <taxon>Viridiplantae</taxon>
        <taxon>Streptophyta</taxon>
        <taxon>Embryophyta</taxon>
        <taxon>Tracheophyta</taxon>
        <taxon>Spermatophyta</taxon>
        <taxon>Magnoliopsida</taxon>
        <taxon>Liliopsida</taxon>
        <taxon>Poales</taxon>
        <taxon>Poaceae</taxon>
        <taxon>PACMAD clade</taxon>
        <taxon>Panicoideae</taxon>
        <taxon>Andropogonodae</taxon>
        <taxon>Andropogoneae</taxon>
        <taxon>Tripsacinae</taxon>
        <taxon>Zea</taxon>
    </lineage>
</organism>
<protein>
    <submittedName>
        <fullName evidence="3">Uncharacterized protein</fullName>
    </submittedName>
</protein>
<feature type="transmembrane region" description="Helical" evidence="2">
    <location>
        <begin position="57"/>
        <end position="74"/>
    </location>
</feature>
<accession>B7ZX08</accession>
<evidence type="ECO:0000313" key="3">
    <source>
        <dbReference type="EMBL" id="ACL52457.1"/>
    </source>
</evidence>
<dbReference type="EMBL" id="BT053850">
    <property type="protein sequence ID" value="ACL52457.1"/>
    <property type="molecule type" value="mRNA"/>
</dbReference>
<name>B7ZX08_MAIZE</name>
<keyword evidence="2" id="KW-1133">Transmembrane helix</keyword>
<proteinExistence type="evidence at transcript level"/>
<keyword evidence="2" id="KW-0472">Membrane</keyword>
<dbReference type="AlphaFoldDB" id="B7ZX08"/>
<evidence type="ECO:0000256" key="1">
    <source>
        <dbReference type="SAM" id="MobiDB-lite"/>
    </source>
</evidence>
<keyword evidence="2" id="KW-0812">Transmembrane</keyword>
<reference evidence="3" key="2">
    <citation type="submission" date="2012-06" db="EMBL/GenBank/DDBJ databases">
        <authorList>
            <person name="Yu Y."/>
            <person name="Currie J."/>
            <person name="Lomeli R."/>
            <person name="Angelova A."/>
            <person name="Collura K."/>
            <person name="Wissotski M."/>
            <person name="Campos D."/>
            <person name="Kudrna D."/>
            <person name="Golser W."/>
            <person name="Ashely E."/>
            <person name="Descour A."/>
            <person name="Fernandes J."/>
            <person name="Soderlund C."/>
            <person name="Walbot V."/>
        </authorList>
    </citation>
    <scope>NUCLEOTIDE SEQUENCE</scope>
    <source>
        <strain evidence="3">B73</strain>
    </source>
</reference>
<evidence type="ECO:0000256" key="2">
    <source>
        <dbReference type="SAM" id="Phobius"/>
    </source>
</evidence>
<sequence>MIHPHKAQTSARNGCASEGDASLDRDGAAKTFAPLKRWPDTDVTCHYPRRRYNKSNYWGLAVSLLVFVGSHGAMRLLPIGVACAAGGR</sequence>
<reference evidence="3" key="1">
    <citation type="journal article" date="2009" name="PLoS Genet.">
        <title>Sequencing, mapping, and analysis of 27,455 maize full-length cDNAs.</title>
        <authorList>
            <person name="Soderlund C."/>
            <person name="Descour A."/>
            <person name="Kudrna D."/>
            <person name="Bomhoff M."/>
            <person name="Boyd L."/>
            <person name="Currie J."/>
            <person name="Angelova A."/>
            <person name="Collura K."/>
            <person name="Wissotski M."/>
            <person name="Ashley E."/>
            <person name="Morrow D."/>
            <person name="Fernandes J."/>
            <person name="Walbot V."/>
            <person name="Yu Y."/>
        </authorList>
    </citation>
    <scope>NUCLEOTIDE SEQUENCE</scope>
    <source>
        <strain evidence="3">B73</strain>
    </source>
</reference>
<dbReference type="EMBL" id="BT066474">
    <property type="protein sequence ID" value="ACN33371.1"/>
    <property type="molecule type" value="mRNA"/>
</dbReference>
<feature type="region of interest" description="Disordered" evidence="1">
    <location>
        <begin position="1"/>
        <end position="23"/>
    </location>
</feature>